<dbReference type="Pfam" id="PF10647">
    <property type="entry name" value="Gmad1"/>
    <property type="match status" value="1"/>
</dbReference>
<dbReference type="PROSITE" id="PS51257">
    <property type="entry name" value="PROKAR_LIPOPROTEIN"/>
    <property type="match status" value="1"/>
</dbReference>
<reference evidence="2 3" key="1">
    <citation type="submission" date="2023-07" db="EMBL/GenBank/DDBJ databases">
        <title>Sequencing the genomes of 1000 actinobacteria strains.</title>
        <authorList>
            <person name="Klenk H.-P."/>
        </authorList>
    </citation>
    <scope>NUCLEOTIDE SEQUENCE [LARGE SCALE GENOMIC DNA]</scope>
    <source>
        <strain evidence="2 3">DSM 20167</strain>
    </source>
</reference>
<dbReference type="Proteomes" id="UP001183817">
    <property type="component" value="Unassembled WGS sequence"/>
</dbReference>
<evidence type="ECO:0000313" key="3">
    <source>
        <dbReference type="Proteomes" id="UP001183817"/>
    </source>
</evidence>
<protein>
    <recommendedName>
        <fullName evidence="1">GerMN domain-containing protein</fullName>
    </recommendedName>
</protein>
<feature type="domain" description="GerMN" evidence="1">
    <location>
        <begin position="207"/>
        <end position="298"/>
    </location>
</feature>
<dbReference type="InterPro" id="IPR019606">
    <property type="entry name" value="GerMN"/>
</dbReference>
<dbReference type="Pfam" id="PF25976">
    <property type="entry name" value="LpqB_N"/>
    <property type="match status" value="1"/>
</dbReference>
<keyword evidence="3" id="KW-1185">Reference proteome</keyword>
<gene>
    <name evidence="2" type="ORF">J2S64_000706</name>
</gene>
<accession>A0ABU2BEK1</accession>
<dbReference type="InterPro" id="IPR059026">
    <property type="entry name" value="LpqB_N"/>
</dbReference>
<dbReference type="SMART" id="SM00909">
    <property type="entry name" value="Germane"/>
    <property type="match status" value="1"/>
</dbReference>
<name>A0ABU2BEK1_9MICC</name>
<dbReference type="InterPro" id="IPR018910">
    <property type="entry name" value="LpqB_C"/>
</dbReference>
<organism evidence="2 3">
    <name type="scientific">Paeniglutamicibacter sulfureus</name>
    <dbReference type="NCBI Taxonomy" id="43666"/>
    <lineage>
        <taxon>Bacteria</taxon>
        <taxon>Bacillati</taxon>
        <taxon>Actinomycetota</taxon>
        <taxon>Actinomycetes</taxon>
        <taxon>Micrococcales</taxon>
        <taxon>Micrococcaceae</taxon>
        <taxon>Paeniglutamicibacter</taxon>
    </lineage>
</organism>
<dbReference type="RefSeq" id="WP_310288187.1">
    <property type="nucleotide sequence ID" value="NZ_BAAAWO010000001.1"/>
</dbReference>
<comment type="caution">
    <text evidence="2">The sequence shown here is derived from an EMBL/GenBank/DDBJ whole genome shotgun (WGS) entry which is preliminary data.</text>
</comment>
<dbReference type="Pfam" id="PF10646">
    <property type="entry name" value="Germane"/>
    <property type="match status" value="1"/>
</dbReference>
<dbReference type="EMBL" id="JAVDYI010000001">
    <property type="protein sequence ID" value="MDR7357015.1"/>
    <property type="molecule type" value="Genomic_DNA"/>
</dbReference>
<evidence type="ECO:0000259" key="1">
    <source>
        <dbReference type="SMART" id="SM00909"/>
    </source>
</evidence>
<proteinExistence type="predicted"/>
<evidence type="ECO:0000313" key="2">
    <source>
        <dbReference type="EMBL" id="MDR7357015.1"/>
    </source>
</evidence>
<dbReference type="SUPFAM" id="SSF82171">
    <property type="entry name" value="DPP6 N-terminal domain-like"/>
    <property type="match status" value="1"/>
</dbReference>
<sequence length="571" mass="61294">MTRKRPSTSSLLAVLLGVVLVLTGCSEIPRNSPVQSIALDGNNNEEGGDVQFTAPGPTEGDGPRKIVEDFIQAGVASQDDYKVAREYLTPKQSGVWKGSVRTLVYDDRPSVIPGSNPNTYTIQLELVSEIDEAGIMTEMPPHTTRALDVSLEKVDGQWRISQLPDGIMLDTANFAHVFSPQTLYFYDVTFEYAVPDVRWFPNRTGVAAAMVEALLAGPSEYLGNAVVSAFPGGSSLVRTSVPIESQRATVDLGSATFLESTELSRQLMQQQLELTLGGLGSVRSVVMSDEQSEIKIGSKDPQFEVAEVNPAVPDTQIGVVDDALYYLKGRSLRLVGGIGDIAGYQPRLPAMSPLGNRYAFLNGSLTSLIVVDEEGRSSVVARGEDLVRPSMDAHGWTWTVDNSSTTSVLAVPADTTVNGKVRPITADGLTEANVSSLRISRDGTRALIVSSKDGETSVAIAGILRDADGAPRGFAPPKYIYPDVPATQAVWNSDVSVIVSSASTTERVTAEEISLTGTRVKYLPLLGMVGLSAGPGDRRPVYAETNDEIYSRVGSSWHEMEDMVRDLSYPG</sequence>